<reference evidence="2" key="1">
    <citation type="submission" date="2024-03" db="EMBL/GenBank/DDBJ databases">
        <title>This phage originates from the Bacteriophage catalogue of the Bacteriophage Competence Centre, Department of Microbiology und Biotechnology, Max Rubner-Institut, Kiel, Germany.</title>
        <authorList>
            <person name="Sprotte S."/>
            <person name="Brinks E."/>
        </authorList>
    </citation>
    <scope>NUCLEOTIDE SEQUENCE</scope>
</reference>
<keyword evidence="1" id="KW-1133">Transmembrane helix</keyword>
<evidence type="ECO:0000256" key="1">
    <source>
        <dbReference type="SAM" id="Phobius"/>
    </source>
</evidence>
<keyword evidence="1" id="KW-0472">Membrane</keyword>
<organism evidence="2">
    <name type="scientific">Salmonella phage PMBT27</name>
    <dbReference type="NCBI Taxonomy" id="3137285"/>
    <lineage>
        <taxon>Viruses</taxon>
    </lineage>
</organism>
<name>A0AAU8BUV2_9VIRU</name>
<protein>
    <submittedName>
        <fullName evidence="2">Uncharacterized protein</fullName>
    </submittedName>
</protein>
<sequence>MNNSNIGLKRSQTHSKRFNFGGGILIRGNLFAGRKGGADSCAPLLLVCYVFFLVVIKDLDGFGWRIPV</sequence>
<dbReference type="EMBL" id="PP554578">
    <property type="protein sequence ID" value="XCD29581.1"/>
    <property type="molecule type" value="Genomic_DNA"/>
</dbReference>
<evidence type="ECO:0000313" key="2">
    <source>
        <dbReference type="EMBL" id="XCD29581.1"/>
    </source>
</evidence>
<proteinExistence type="predicted"/>
<keyword evidence="1" id="KW-0812">Transmembrane</keyword>
<accession>A0AAU8BUV2</accession>
<feature type="transmembrane region" description="Helical" evidence="1">
    <location>
        <begin position="37"/>
        <end position="56"/>
    </location>
</feature>